<dbReference type="EMBL" id="BKCJ011522462">
    <property type="protein sequence ID" value="GFD39805.1"/>
    <property type="molecule type" value="Genomic_DNA"/>
</dbReference>
<feature type="compositionally biased region" description="Polar residues" evidence="1">
    <location>
        <begin position="79"/>
        <end position="105"/>
    </location>
</feature>
<feature type="region of interest" description="Disordered" evidence="1">
    <location>
        <begin position="64"/>
        <end position="155"/>
    </location>
</feature>
<dbReference type="GO" id="GO:0003964">
    <property type="term" value="F:RNA-directed DNA polymerase activity"/>
    <property type="evidence" value="ECO:0007669"/>
    <property type="project" value="UniProtKB-KW"/>
</dbReference>
<name>A0A699VW63_TANCI</name>
<protein>
    <submittedName>
        <fullName evidence="2">Reverse transcriptase domain-containing protein</fullName>
    </submittedName>
</protein>
<feature type="non-terminal residue" evidence="2">
    <location>
        <position position="1"/>
    </location>
</feature>
<dbReference type="AlphaFoldDB" id="A0A699VW63"/>
<evidence type="ECO:0000313" key="2">
    <source>
        <dbReference type="EMBL" id="GFD39805.1"/>
    </source>
</evidence>
<keyword evidence="2" id="KW-0808">Transferase</keyword>
<keyword evidence="2" id="KW-0695">RNA-directed DNA polymerase</keyword>
<feature type="non-terminal residue" evidence="2">
    <location>
        <position position="155"/>
    </location>
</feature>
<proteinExistence type="predicted"/>
<gene>
    <name evidence="2" type="ORF">Tci_911774</name>
</gene>
<reference evidence="2" key="1">
    <citation type="journal article" date="2019" name="Sci. Rep.">
        <title>Draft genome of Tanacetum cinerariifolium, the natural source of mosquito coil.</title>
        <authorList>
            <person name="Yamashiro T."/>
            <person name="Shiraishi A."/>
            <person name="Satake H."/>
            <person name="Nakayama K."/>
        </authorList>
    </citation>
    <scope>NUCLEOTIDE SEQUENCE</scope>
</reference>
<keyword evidence="2" id="KW-0548">Nucleotidyltransferase</keyword>
<evidence type="ECO:0000256" key="1">
    <source>
        <dbReference type="SAM" id="MobiDB-lite"/>
    </source>
</evidence>
<organism evidence="2">
    <name type="scientific">Tanacetum cinerariifolium</name>
    <name type="common">Dalmatian daisy</name>
    <name type="synonym">Chrysanthemum cinerariifolium</name>
    <dbReference type="NCBI Taxonomy" id="118510"/>
    <lineage>
        <taxon>Eukaryota</taxon>
        <taxon>Viridiplantae</taxon>
        <taxon>Streptophyta</taxon>
        <taxon>Embryophyta</taxon>
        <taxon>Tracheophyta</taxon>
        <taxon>Spermatophyta</taxon>
        <taxon>Magnoliopsida</taxon>
        <taxon>eudicotyledons</taxon>
        <taxon>Gunneridae</taxon>
        <taxon>Pentapetalae</taxon>
        <taxon>asterids</taxon>
        <taxon>campanulids</taxon>
        <taxon>Asterales</taxon>
        <taxon>Asteraceae</taxon>
        <taxon>Asteroideae</taxon>
        <taxon>Anthemideae</taxon>
        <taxon>Anthemidinae</taxon>
        <taxon>Tanacetum</taxon>
    </lineage>
</organism>
<feature type="compositionally biased region" description="Polar residues" evidence="1">
    <location>
        <begin position="124"/>
        <end position="135"/>
    </location>
</feature>
<accession>A0A699VW63</accession>
<feature type="compositionally biased region" description="Low complexity" evidence="1">
    <location>
        <begin position="106"/>
        <end position="116"/>
    </location>
</feature>
<comment type="caution">
    <text evidence="2">The sequence shown here is derived from an EMBL/GenBank/DDBJ whole genome shotgun (WGS) entry which is preliminary data.</text>
</comment>
<sequence length="155" mass="17119">KLHPKVKNKMVPATTPLLGFSGEISWPLGQISLMVSLRDKKDSTSALMNFMVVGSPSPYNGIIGPGTLKNPGGPIYNLRDTQIPSGGRNINNSQQHHNISRMQNGSRSTKQTSTKRTNGRERNQISNSPRVSGTDSYDRRKSVRKRKNGTLQFSQ</sequence>